<proteinExistence type="predicted"/>
<gene>
    <name evidence="1" type="ORF">HIJ39_06030</name>
</gene>
<evidence type="ECO:0000313" key="1">
    <source>
        <dbReference type="EMBL" id="NMP21910.1"/>
    </source>
</evidence>
<organism evidence="1 2">
    <name type="scientific">Sulfobacillus harzensis</name>
    <dbReference type="NCBI Taxonomy" id="2729629"/>
    <lineage>
        <taxon>Bacteria</taxon>
        <taxon>Bacillati</taxon>
        <taxon>Bacillota</taxon>
        <taxon>Clostridia</taxon>
        <taxon>Eubacteriales</taxon>
        <taxon>Clostridiales Family XVII. Incertae Sedis</taxon>
        <taxon>Sulfobacillus</taxon>
    </lineage>
</organism>
<sequence>MGAKAPLIDAEVLNEFFEKAELYLTPEFLAKLSDDLTGRCRAIAPKFPTFPDLWDLAPATRRLPADERQRWAEPVERLRSGICKANVADVLDDIENWESPPKWLLDWATFWMSIVNPELLWWARWVYAPRAETGALVLLVDNPISLKQEGLRATYGALSSAAQYLGALLESTRSLQGLDAVFQPQVTLAVVYSVYMFTMASWKLTEEFTRVLPPFPVVVRTLLGINRWEGR</sequence>
<keyword evidence="2" id="KW-1185">Reference proteome</keyword>
<dbReference type="Proteomes" id="UP000533476">
    <property type="component" value="Unassembled WGS sequence"/>
</dbReference>
<evidence type="ECO:0000313" key="2">
    <source>
        <dbReference type="Proteomes" id="UP000533476"/>
    </source>
</evidence>
<dbReference type="EMBL" id="JABBVZ010000014">
    <property type="protein sequence ID" value="NMP21910.1"/>
    <property type="molecule type" value="Genomic_DNA"/>
</dbReference>
<dbReference type="AlphaFoldDB" id="A0A7Y0L2A9"/>
<reference evidence="1 2" key="1">
    <citation type="submission" date="2020-04" db="EMBL/GenBank/DDBJ databases">
        <authorList>
            <person name="Zhang R."/>
            <person name="Schippers A."/>
        </authorList>
    </citation>
    <scope>NUCLEOTIDE SEQUENCE [LARGE SCALE GENOMIC DNA]</scope>
    <source>
        <strain evidence="1 2">DSM 109850</strain>
    </source>
</reference>
<name>A0A7Y0L2A9_9FIRM</name>
<dbReference type="RefSeq" id="WP_169097745.1">
    <property type="nucleotide sequence ID" value="NZ_JABBVZ010000014.1"/>
</dbReference>
<comment type="caution">
    <text evidence="1">The sequence shown here is derived from an EMBL/GenBank/DDBJ whole genome shotgun (WGS) entry which is preliminary data.</text>
</comment>
<protein>
    <submittedName>
        <fullName evidence="1">Uncharacterized protein</fullName>
    </submittedName>
</protein>
<accession>A0A7Y0L2A9</accession>